<dbReference type="PATRIC" id="fig|504832.7.peg.3425"/>
<protein>
    <recommendedName>
        <fullName evidence="6">SURF1-like protein</fullName>
    </recommendedName>
</protein>
<evidence type="ECO:0000313" key="7">
    <source>
        <dbReference type="EMBL" id="AEI07934.1"/>
    </source>
</evidence>
<dbReference type="EMBL" id="CP002826">
    <property type="protein sequence ID" value="AEI07934.1"/>
    <property type="molecule type" value="Genomic_DNA"/>
</dbReference>
<dbReference type="GO" id="GO:0005886">
    <property type="term" value="C:plasma membrane"/>
    <property type="evidence" value="ECO:0007669"/>
    <property type="project" value="UniProtKB-SubCell"/>
</dbReference>
<dbReference type="KEGG" id="ocg:OCA5_c32580"/>
<comment type="subcellular location">
    <subcellularLocation>
        <location evidence="6">Cell membrane</location>
        <topology evidence="6">Multi-pass membrane protein</topology>
    </subcellularLocation>
    <subcellularLocation>
        <location evidence="1">Membrane</location>
    </subcellularLocation>
</comment>
<keyword evidence="4 6" id="KW-1133">Transmembrane helix</keyword>
<dbReference type="RefSeq" id="WP_012561865.1">
    <property type="nucleotide sequence ID" value="NC_011386.1"/>
</dbReference>
<dbReference type="OrthoDB" id="6079986at2"/>
<accession>B6JDC2</accession>
<feature type="transmembrane region" description="Helical" evidence="6">
    <location>
        <begin position="223"/>
        <end position="245"/>
    </location>
</feature>
<evidence type="ECO:0000256" key="4">
    <source>
        <dbReference type="ARBA" id="ARBA00022989"/>
    </source>
</evidence>
<dbReference type="eggNOG" id="COG3346">
    <property type="taxonomic scope" value="Bacteria"/>
</dbReference>
<evidence type="ECO:0000256" key="5">
    <source>
        <dbReference type="ARBA" id="ARBA00023136"/>
    </source>
</evidence>
<dbReference type="InterPro" id="IPR002994">
    <property type="entry name" value="Surf1/Shy1"/>
</dbReference>
<evidence type="ECO:0000313" key="8">
    <source>
        <dbReference type="Proteomes" id="UP000007730"/>
    </source>
</evidence>
<dbReference type="PROSITE" id="PS50895">
    <property type="entry name" value="SURF1"/>
    <property type="match status" value="1"/>
</dbReference>
<dbReference type="CDD" id="cd06662">
    <property type="entry name" value="SURF1"/>
    <property type="match status" value="1"/>
</dbReference>
<evidence type="ECO:0000256" key="2">
    <source>
        <dbReference type="ARBA" id="ARBA00007165"/>
    </source>
</evidence>
<comment type="caution">
    <text evidence="6">Lacks conserved residue(s) required for the propagation of feature annotation.</text>
</comment>
<dbReference type="STRING" id="504832.OCA5_c32580"/>
<keyword evidence="6" id="KW-1003">Cell membrane</keyword>
<dbReference type="Pfam" id="PF02104">
    <property type="entry name" value="SURF1"/>
    <property type="match status" value="1"/>
</dbReference>
<reference evidence="7 8" key="1">
    <citation type="journal article" date="2011" name="J. Bacteriol.">
        <title>Complete genome sequences of the chemolithoautotrophic Oligotropha carboxidovorans strains OM4 and OM5.</title>
        <authorList>
            <person name="Volland S."/>
            <person name="Rachinger M."/>
            <person name="Strittmatter A."/>
            <person name="Daniel R."/>
            <person name="Gottschalk G."/>
            <person name="Meyer O."/>
        </authorList>
    </citation>
    <scope>NUCLEOTIDE SEQUENCE [LARGE SCALE GENOMIC DNA]</scope>
    <source>
        <strain evidence="8">ATCC 49405 / DSM 1227 / KCTC 32145 / OM5</strain>
    </source>
</reference>
<dbReference type="Proteomes" id="UP000007730">
    <property type="component" value="Chromosome"/>
</dbReference>
<evidence type="ECO:0000256" key="6">
    <source>
        <dbReference type="RuleBase" id="RU363076"/>
    </source>
</evidence>
<keyword evidence="5 6" id="KW-0472">Membrane</keyword>
<organism evidence="7 8">
    <name type="scientific">Afipia carboxidovorans (strain ATCC 49405 / DSM 1227 / KCTC 32145 / OM5)</name>
    <name type="common">Oligotropha carboxidovorans</name>
    <dbReference type="NCBI Taxonomy" id="504832"/>
    <lineage>
        <taxon>Bacteria</taxon>
        <taxon>Pseudomonadati</taxon>
        <taxon>Pseudomonadota</taxon>
        <taxon>Alphaproteobacteria</taxon>
        <taxon>Hyphomicrobiales</taxon>
        <taxon>Nitrobacteraceae</taxon>
        <taxon>Afipia</taxon>
    </lineage>
</organism>
<evidence type="ECO:0000256" key="1">
    <source>
        <dbReference type="ARBA" id="ARBA00004370"/>
    </source>
</evidence>
<proteinExistence type="inferred from homology"/>
<dbReference type="HOGENOM" id="CLU_047737_4_1_5"/>
<comment type="similarity">
    <text evidence="2 6">Belongs to the SURF1 family.</text>
</comment>
<gene>
    <name evidence="7" type="ordered locus">OCA5_c32580</name>
</gene>
<name>B6JDC2_AFIC5</name>
<dbReference type="InterPro" id="IPR045214">
    <property type="entry name" value="Surf1/Surf4"/>
</dbReference>
<keyword evidence="8" id="KW-1185">Reference proteome</keyword>
<dbReference type="PANTHER" id="PTHR23427:SF2">
    <property type="entry name" value="SURFEIT LOCUS PROTEIN 1"/>
    <property type="match status" value="1"/>
</dbReference>
<evidence type="ECO:0000256" key="3">
    <source>
        <dbReference type="ARBA" id="ARBA00022692"/>
    </source>
</evidence>
<dbReference type="AlphaFoldDB" id="B6JDC2"/>
<dbReference type="PANTHER" id="PTHR23427">
    <property type="entry name" value="SURFEIT LOCUS PROTEIN"/>
    <property type="match status" value="1"/>
</dbReference>
<dbReference type="KEGG" id="oca:OCAR_4692"/>
<keyword evidence="3 6" id="KW-0812">Transmembrane</keyword>
<sequence length="250" mass="27462">MRASSSTRATIGMAVFALVMSAALASLGVWQLQRGEQKHALMKALDERLAAAPVDLPPHSEWTHLNRTDDEFRRVRFAATYENKPDAMVYTSGSAVRSDVTTPGVWAFLPAQLERGARIVINTGFVPNEMQKRDEEDRAIAPLLTGEPAVLTGYLRFPERPGLLTAQESTTKRLWFVRDIAGMAEALGWGEVAPFYIDLEAPVPTAGVPKPSALSPKLKDNHLGYAITWFGLAIAVLGTFGVWLFGRRRA</sequence>